<gene>
    <name evidence="10" type="primary">comEC</name>
    <name evidence="9" type="ORF">Ga0058931_2443</name>
    <name evidence="10" type="ORF">HLUCCA05_01240</name>
</gene>
<reference evidence="9 12" key="2">
    <citation type="submission" date="2016-01" db="EMBL/GenBank/DDBJ databases">
        <authorList>
            <person name="Varghese N."/>
        </authorList>
    </citation>
    <scope>NUCLEOTIDE SEQUENCE [LARGE SCALE GENOMIC DNA]</scope>
    <source>
        <strain evidence="9 12">HL-91</strain>
    </source>
</reference>
<evidence type="ECO:0000313" key="11">
    <source>
        <dbReference type="Proteomes" id="UP000050413"/>
    </source>
</evidence>
<dbReference type="InterPro" id="IPR052159">
    <property type="entry name" value="Competence_DNA_uptake"/>
</dbReference>
<keyword evidence="3 6" id="KW-0812">Transmembrane</keyword>
<accession>A0A0P7WVQ3</accession>
<evidence type="ECO:0000256" key="1">
    <source>
        <dbReference type="ARBA" id="ARBA00004651"/>
    </source>
</evidence>
<dbReference type="NCBIfam" id="TIGR00360">
    <property type="entry name" value="ComEC_N-term"/>
    <property type="match status" value="1"/>
</dbReference>
<evidence type="ECO:0000256" key="2">
    <source>
        <dbReference type="ARBA" id="ARBA00022475"/>
    </source>
</evidence>
<dbReference type="PANTHER" id="PTHR30619:SF1">
    <property type="entry name" value="RECOMBINATION PROTEIN 2"/>
    <property type="match status" value="1"/>
</dbReference>
<comment type="caution">
    <text evidence="10">The sequence shown here is derived from an EMBL/GenBank/DDBJ whole genome shotgun (WGS) entry which is preliminary data.</text>
</comment>
<name>A0A0P7WVQ3_9RHOB</name>
<dbReference type="EMBL" id="LJSG01000013">
    <property type="protein sequence ID" value="KPP91768.1"/>
    <property type="molecule type" value="Genomic_DNA"/>
</dbReference>
<dbReference type="PATRIC" id="fig|1666912.4.peg.1399"/>
<evidence type="ECO:0000313" key="10">
    <source>
        <dbReference type="EMBL" id="KPP91768.1"/>
    </source>
</evidence>
<dbReference type="STRING" id="1666912.Ga0058931_2443"/>
<dbReference type="EMBL" id="FBYC01000004">
    <property type="protein sequence ID" value="CUX82548.1"/>
    <property type="molecule type" value="Genomic_DNA"/>
</dbReference>
<feature type="transmembrane region" description="Helical" evidence="6">
    <location>
        <begin position="400"/>
        <end position="422"/>
    </location>
</feature>
<reference evidence="10 11" key="1">
    <citation type="submission" date="2015-09" db="EMBL/GenBank/DDBJ databases">
        <title>Identification and resolution of microdiversity through metagenomic sequencing of parallel consortia.</title>
        <authorList>
            <person name="Nelson W.C."/>
            <person name="Romine M.F."/>
            <person name="Lindemann S.R."/>
        </authorList>
    </citation>
    <scope>NUCLEOTIDE SEQUENCE [LARGE SCALE GENOMIC DNA]</scope>
    <source>
        <strain evidence="10">HL-91</strain>
    </source>
</reference>
<organism evidence="10 11">
    <name type="scientific">Roseibaca calidilacus</name>
    <dbReference type="NCBI Taxonomy" id="1666912"/>
    <lineage>
        <taxon>Bacteria</taxon>
        <taxon>Pseudomonadati</taxon>
        <taxon>Pseudomonadota</taxon>
        <taxon>Alphaproteobacteria</taxon>
        <taxon>Rhodobacterales</taxon>
        <taxon>Paracoccaceae</taxon>
        <taxon>Roseinatronobacter</taxon>
    </lineage>
</organism>
<feature type="transmembrane region" description="Helical" evidence="6">
    <location>
        <begin position="24"/>
        <end position="42"/>
    </location>
</feature>
<feature type="transmembrane region" description="Helical" evidence="6">
    <location>
        <begin position="264"/>
        <end position="290"/>
    </location>
</feature>
<dbReference type="PANTHER" id="PTHR30619">
    <property type="entry name" value="DNA INTERNALIZATION/COMPETENCE PROTEIN COMEC/REC2"/>
    <property type="match status" value="1"/>
</dbReference>
<protein>
    <submittedName>
        <fullName evidence="10">Competence protein ComEC</fullName>
    </submittedName>
</protein>
<dbReference type="RefSeq" id="WP_072246561.1">
    <property type="nucleotide sequence ID" value="NZ_FBYC01000004.1"/>
</dbReference>
<dbReference type="AlphaFoldDB" id="A0A0P7WVQ3"/>
<dbReference type="Pfam" id="PF13567">
    <property type="entry name" value="DUF4131"/>
    <property type="match status" value="1"/>
</dbReference>
<evidence type="ECO:0000313" key="12">
    <source>
        <dbReference type="Proteomes" id="UP000182045"/>
    </source>
</evidence>
<dbReference type="Pfam" id="PF03772">
    <property type="entry name" value="Competence"/>
    <property type="match status" value="1"/>
</dbReference>
<keyword evidence="2" id="KW-1003">Cell membrane</keyword>
<dbReference type="InterPro" id="IPR025405">
    <property type="entry name" value="DUF4131"/>
</dbReference>
<keyword evidence="4 6" id="KW-1133">Transmembrane helix</keyword>
<evidence type="ECO:0000256" key="3">
    <source>
        <dbReference type="ARBA" id="ARBA00022692"/>
    </source>
</evidence>
<dbReference type="GO" id="GO:0005886">
    <property type="term" value="C:plasma membrane"/>
    <property type="evidence" value="ECO:0007669"/>
    <property type="project" value="UniProtKB-SubCell"/>
</dbReference>
<dbReference type="Proteomes" id="UP000050413">
    <property type="component" value="Unassembled WGS sequence"/>
</dbReference>
<dbReference type="OrthoDB" id="9790149at2"/>
<feature type="transmembrane region" description="Helical" evidence="6">
    <location>
        <begin position="48"/>
        <end position="68"/>
    </location>
</feature>
<keyword evidence="5 6" id="KW-0472">Membrane</keyword>
<evidence type="ECO:0000256" key="5">
    <source>
        <dbReference type="ARBA" id="ARBA00023136"/>
    </source>
</evidence>
<keyword evidence="12" id="KW-1185">Reference proteome</keyword>
<dbReference type="InterPro" id="IPR004477">
    <property type="entry name" value="ComEC_N"/>
</dbReference>
<feature type="domain" description="ComEC/Rec2-related protein" evidence="7">
    <location>
        <begin position="240"/>
        <end position="517"/>
    </location>
</feature>
<evidence type="ECO:0000256" key="6">
    <source>
        <dbReference type="SAM" id="Phobius"/>
    </source>
</evidence>
<dbReference type="Proteomes" id="UP000182045">
    <property type="component" value="Unassembled WGS sequence"/>
</dbReference>
<feature type="transmembrane region" description="Helical" evidence="6">
    <location>
        <begin position="345"/>
        <end position="362"/>
    </location>
</feature>
<evidence type="ECO:0000313" key="9">
    <source>
        <dbReference type="EMBL" id="CUX82548.1"/>
    </source>
</evidence>
<comment type="subcellular location">
    <subcellularLocation>
        <location evidence="1">Cell membrane</location>
        <topology evidence="1">Multi-pass membrane protein</topology>
    </subcellularLocation>
</comment>
<feature type="transmembrane region" description="Helical" evidence="6">
    <location>
        <begin position="466"/>
        <end position="486"/>
    </location>
</feature>
<feature type="transmembrane region" description="Helical" evidence="6">
    <location>
        <begin position="302"/>
        <end position="317"/>
    </location>
</feature>
<feature type="domain" description="DUF4131" evidence="8">
    <location>
        <begin position="50"/>
        <end position="200"/>
    </location>
</feature>
<evidence type="ECO:0000259" key="7">
    <source>
        <dbReference type="Pfam" id="PF03772"/>
    </source>
</evidence>
<proteinExistence type="predicted"/>
<feature type="transmembrane region" description="Helical" evidence="6">
    <location>
        <begin position="498"/>
        <end position="518"/>
    </location>
</feature>
<feature type="transmembrane region" description="Helical" evidence="6">
    <location>
        <begin position="368"/>
        <end position="388"/>
    </location>
</feature>
<feature type="transmembrane region" description="Helical" evidence="6">
    <location>
        <begin position="434"/>
        <end position="459"/>
    </location>
</feature>
<sequence length="686" mass="71591">MDDTRARLGDGPVAQALAAQRGRLFLFVPVCLGIGIGVYFGLPVEPTQAQWVWLAGAMACLGAIAVALPVQVRPLAIACLLVGAGGALAGWRTHSVAAPVLDYRYYGPIEGRIVKVDRAASGALRLTLDRPRLAQLSPARTPALVRISLHGEQGFVTPRPGLRVMTTGHLSPPPGPSEPGGFDFRRHAWYERLGAVGYTRVPVLELAQEGGKPLGAVRARLSQAIQDRMPGAAGGFAAAILTGDRSGVDVAHLEDLRNSNLAHLLAISGLHMGLLTGFVFAALRFVLALWPAFALRVPTRKLAALGGLAAGGLYLALSGGNVATQRAYIMVAVMFVAVLLDRRAISLRSVAMAAVIVLVLRPEALVQAGFQMSFAATVALVAIFRALNDDGTWRGRVPRWAMPVVSVVLCSVVAGVATAPIAAASFNRLVEYGLLANLAAVPLMGLVIMPAGVLAAVLAPFGLEGLALAVMTPAIDWILLVARFVAGLDGAVTGVVQPPGWVIPTMALGALWLIIWAAPARWLGVPVMACAVLGWAVADRPALLIADNGAVVGLMGPEGRVLSRARSGAFAAGSWLQGDGDLASQEQAQTRGSHGPSDAIVLLKGRGVDVVHLSGKRALEGAEALCLPGRIFVTNTDPDTPIAGPCQVLTPRALRASGAVAIWRGTQGPIWRTVREDAGARPWTAR</sequence>
<evidence type="ECO:0000259" key="8">
    <source>
        <dbReference type="Pfam" id="PF13567"/>
    </source>
</evidence>
<evidence type="ECO:0000256" key="4">
    <source>
        <dbReference type="ARBA" id="ARBA00022989"/>
    </source>
</evidence>